<keyword evidence="2" id="KW-1185">Reference proteome</keyword>
<sequence>MGRMDEALAWYRYAADAGHTVDVGSIARVLGSSLGCCEEALVWYRLLVSEGDLSVVNDLIRLLARMGRTQEALARAADPATTVAPLELAETAMTAGRDEDAVIWFRLAAERGDSTALRGAAVVLVRLGRAEEALALLLRYAERGDVFAMGEAGWLLGELGRDEAALTWYLRAVEAGDGFAQRCVARLLARTGREAEARAWYRRAALEKGDRYALEEEQGKRDGVDGAPGIPGTALIGYGWNAEMPWLLARVRGTDQRSQEPPFAIDGLDLDFLVMLRTLAQEAQHGGTFGVLHEADDILGALREHDLFDEAVAWCWSRATEGSPYGAWWTAAHRLLQAQGRADEAQRLRRFGWEPDGSVAEPWEALPPEEPLVPAALVRDSDPLPRVEEGDQGWWRVS</sequence>
<name>A0ABM7FP59_9ACTN</name>
<dbReference type="Gene3D" id="1.25.40.10">
    <property type="entry name" value="Tetratricopeptide repeat domain"/>
    <property type="match status" value="1"/>
</dbReference>
<dbReference type="RefSeq" id="WP_286259089.1">
    <property type="nucleotide sequence ID" value="NZ_AP018448.1"/>
</dbReference>
<dbReference type="PANTHER" id="PTHR11102">
    <property type="entry name" value="SEL-1-LIKE PROTEIN"/>
    <property type="match status" value="1"/>
</dbReference>
<protein>
    <submittedName>
        <fullName evidence="1">Uncharacterized protein</fullName>
    </submittedName>
</protein>
<dbReference type="InterPro" id="IPR011990">
    <property type="entry name" value="TPR-like_helical_dom_sf"/>
</dbReference>
<accession>A0ABM7FP59</accession>
<organism evidence="1 2">
    <name type="scientific">Streptomyces graminofaciens</name>
    <dbReference type="NCBI Taxonomy" id="68212"/>
    <lineage>
        <taxon>Bacteria</taxon>
        <taxon>Bacillati</taxon>
        <taxon>Actinomycetota</taxon>
        <taxon>Actinomycetes</taxon>
        <taxon>Kitasatosporales</taxon>
        <taxon>Streptomycetaceae</taxon>
        <taxon>Streptomyces</taxon>
    </lineage>
</organism>
<evidence type="ECO:0000313" key="2">
    <source>
        <dbReference type="Proteomes" id="UP001321542"/>
    </source>
</evidence>
<gene>
    <name evidence="1" type="ORF">SGFS_098740</name>
</gene>
<dbReference type="PANTHER" id="PTHR11102:SF160">
    <property type="entry name" value="ERAD-ASSOCIATED E3 UBIQUITIN-PROTEIN LIGASE COMPONENT HRD3"/>
    <property type="match status" value="1"/>
</dbReference>
<reference evidence="1 2" key="1">
    <citation type="journal article" date="2010" name="ChemBioChem">
        <title>Cloning and characterization of the biosynthetic gene cluster of 16-membered macrolide antibiotic FD-891: involvement of a dual functional cytochrome P450 monooxygenase catalyzing epoxidation and hydroxylation.</title>
        <authorList>
            <person name="Kudo F."/>
            <person name="Motegi A."/>
            <person name="Mizoue K."/>
            <person name="Eguchi T."/>
        </authorList>
    </citation>
    <scope>NUCLEOTIDE SEQUENCE [LARGE SCALE GENOMIC DNA]</scope>
    <source>
        <strain evidence="1 2">A-8890</strain>
    </source>
</reference>
<dbReference type="SUPFAM" id="SSF81901">
    <property type="entry name" value="HCP-like"/>
    <property type="match status" value="1"/>
</dbReference>
<reference evidence="1 2" key="2">
    <citation type="journal article" date="2023" name="ChemBioChem">
        <title>Acyltransferase Domain Exchange between Two Independent Type I Polyketide Synthases in the Same Producer Strain of Macrolide Antibiotics.</title>
        <authorList>
            <person name="Kudo F."/>
            <person name="Kishikawa K."/>
            <person name="Tsuboi K."/>
            <person name="Kido T."/>
            <person name="Usui T."/>
            <person name="Hashimoto J."/>
            <person name="Shin-Ya K."/>
            <person name="Miyanaga A."/>
            <person name="Eguchi T."/>
        </authorList>
    </citation>
    <scope>NUCLEOTIDE SEQUENCE [LARGE SCALE GENOMIC DNA]</scope>
    <source>
        <strain evidence="1 2">A-8890</strain>
    </source>
</reference>
<evidence type="ECO:0000313" key="1">
    <source>
        <dbReference type="EMBL" id="BBC38580.1"/>
    </source>
</evidence>
<dbReference type="InterPro" id="IPR050767">
    <property type="entry name" value="Sel1_AlgK"/>
</dbReference>
<proteinExistence type="predicted"/>
<dbReference type="Proteomes" id="UP001321542">
    <property type="component" value="Chromosome"/>
</dbReference>
<dbReference type="EMBL" id="AP018448">
    <property type="protein sequence ID" value="BBC38580.1"/>
    <property type="molecule type" value="Genomic_DNA"/>
</dbReference>